<reference evidence="1 2" key="1">
    <citation type="journal article" date="2015" name="Parasit. Vectors">
        <title>Draft genome of the scabies mite.</title>
        <authorList>
            <person name="Rider S.D.Jr."/>
            <person name="Morgan M.S."/>
            <person name="Arlian L.G."/>
        </authorList>
    </citation>
    <scope>NUCLEOTIDE SEQUENCE [LARGE SCALE GENOMIC DNA]</scope>
    <source>
        <strain evidence="1">Arlian Lab</strain>
    </source>
</reference>
<name>A0A132AKT6_SARSC</name>
<dbReference type="OrthoDB" id="10052888at2759"/>
<dbReference type="AlphaFoldDB" id="A0A132AKT6"/>
<dbReference type="VEuPathDB" id="VectorBase:SSCA006511"/>
<organism evidence="1 2">
    <name type="scientific">Sarcoptes scabiei</name>
    <name type="common">Itch mite</name>
    <name type="synonym">Acarus scabiei</name>
    <dbReference type="NCBI Taxonomy" id="52283"/>
    <lineage>
        <taxon>Eukaryota</taxon>
        <taxon>Metazoa</taxon>
        <taxon>Ecdysozoa</taxon>
        <taxon>Arthropoda</taxon>
        <taxon>Chelicerata</taxon>
        <taxon>Arachnida</taxon>
        <taxon>Acari</taxon>
        <taxon>Acariformes</taxon>
        <taxon>Sarcoptiformes</taxon>
        <taxon>Astigmata</taxon>
        <taxon>Psoroptidia</taxon>
        <taxon>Sarcoptoidea</taxon>
        <taxon>Sarcoptidae</taxon>
        <taxon>Sarcoptinae</taxon>
        <taxon>Sarcoptes</taxon>
    </lineage>
</organism>
<sequence>MTIFEKITLVNIQRSYGHDETSDKPTNILTHIDPKFIKRRNNFTQFISFALIFFILKANIINCYETYDPNDQLAQESSFVWNSLMIDPIKPNVTNSEKNRLDFRFHASFSK</sequence>
<dbReference type="Proteomes" id="UP000616769">
    <property type="component" value="Unassembled WGS sequence"/>
</dbReference>
<evidence type="ECO:0000313" key="1">
    <source>
        <dbReference type="EMBL" id="KPM11449.1"/>
    </source>
</evidence>
<gene>
    <name evidence="1" type="ORF">QR98_0100190</name>
</gene>
<comment type="caution">
    <text evidence="1">The sequence shown here is derived from an EMBL/GenBank/DDBJ whole genome shotgun (WGS) entry which is preliminary data.</text>
</comment>
<accession>A0A132AKT6</accession>
<evidence type="ECO:0000313" key="2">
    <source>
        <dbReference type="Proteomes" id="UP000616769"/>
    </source>
</evidence>
<dbReference type="EMBL" id="JXLN01017208">
    <property type="protein sequence ID" value="KPM11449.1"/>
    <property type="molecule type" value="Genomic_DNA"/>
</dbReference>
<protein>
    <submittedName>
        <fullName evidence="1">Uncharacterized protein</fullName>
    </submittedName>
</protein>
<proteinExistence type="predicted"/>